<reference evidence="2" key="3">
    <citation type="submission" date="2020-09" db="EMBL/GenBank/DDBJ databases">
        <authorList>
            <person name="Sun Q."/>
            <person name="Ohkuma M."/>
        </authorList>
    </citation>
    <scope>NUCLEOTIDE SEQUENCE</scope>
    <source>
        <strain evidence="2">JCM 4136</strain>
    </source>
</reference>
<reference evidence="2" key="1">
    <citation type="journal article" date="2014" name="Int. J. Syst. Evol. Microbiol.">
        <title>Complete genome sequence of Corynebacterium casei LMG S-19264T (=DSM 44701T), isolated from a smear-ripened cheese.</title>
        <authorList>
            <consortium name="US DOE Joint Genome Institute (JGI-PGF)"/>
            <person name="Walter F."/>
            <person name="Albersmeier A."/>
            <person name="Kalinowski J."/>
            <person name="Ruckert C."/>
        </authorList>
    </citation>
    <scope>NUCLEOTIDE SEQUENCE</scope>
    <source>
        <strain evidence="2">JCM 4136</strain>
    </source>
</reference>
<keyword evidence="3" id="KW-1185">Reference proteome</keyword>
<gene>
    <name evidence="2" type="ORF">GCM10010227_50850</name>
    <name evidence="1" type="ORF">Sgou_26060</name>
</gene>
<evidence type="ECO:0000313" key="1">
    <source>
        <dbReference type="EMBL" id="GFH77936.1"/>
    </source>
</evidence>
<name>A0A8H9LRU3_9ACTN</name>
<dbReference type="EMBL" id="BMSC01000021">
    <property type="protein sequence ID" value="GGU89558.1"/>
    <property type="molecule type" value="Genomic_DNA"/>
</dbReference>
<organism evidence="2 4">
    <name type="scientific">Streptomyces gougerotii</name>
    <dbReference type="NCBI Taxonomy" id="53448"/>
    <lineage>
        <taxon>Bacteria</taxon>
        <taxon>Bacillati</taxon>
        <taxon>Actinomycetota</taxon>
        <taxon>Actinomycetes</taxon>
        <taxon>Kitasatosporales</taxon>
        <taxon>Streptomycetaceae</taxon>
        <taxon>Streptomyces</taxon>
        <taxon>Streptomyces diastaticus group</taxon>
    </lineage>
</organism>
<evidence type="ECO:0000313" key="4">
    <source>
        <dbReference type="Proteomes" id="UP000660975"/>
    </source>
</evidence>
<dbReference type="EMBL" id="BLLO01000017">
    <property type="protein sequence ID" value="GFH77936.1"/>
    <property type="molecule type" value="Genomic_DNA"/>
</dbReference>
<protein>
    <submittedName>
        <fullName evidence="2">Uncharacterized protein</fullName>
    </submittedName>
</protein>
<dbReference type="Proteomes" id="UP000660975">
    <property type="component" value="Unassembled WGS sequence"/>
</dbReference>
<proteinExistence type="predicted"/>
<sequence length="48" mass="5093">MRLRAAAGRLAGLRILAFATRGPGQDVVRVHGHLPCRTPEGLRMGAAD</sequence>
<comment type="caution">
    <text evidence="2">The sequence shown here is derived from an EMBL/GenBank/DDBJ whole genome shotgun (WGS) entry which is preliminary data.</text>
</comment>
<dbReference type="Proteomes" id="UP000480804">
    <property type="component" value="Unassembled WGS sequence"/>
</dbReference>
<evidence type="ECO:0000313" key="2">
    <source>
        <dbReference type="EMBL" id="GGU89558.1"/>
    </source>
</evidence>
<accession>A0A8H9LRU3</accession>
<evidence type="ECO:0000313" key="3">
    <source>
        <dbReference type="Proteomes" id="UP000480804"/>
    </source>
</evidence>
<dbReference type="AlphaFoldDB" id="A0A8H9LRU3"/>
<reference evidence="1 3" key="2">
    <citation type="submission" date="2020-02" db="EMBL/GenBank/DDBJ databases">
        <title>Whole genome shotgun sequence of Streptomyces gougerotii NBRC 13043.</title>
        <authorList>
            <person name="Ichikawa N."/>
            <person name="Komaki H."/>
            <person name="Tamura T."/>
        </authorList>
    </citation>
    <scope>NUCLEOTIDE SEQUENCE [LARGE SCALE GENOMIC DNA]</scope>
    <source>
        <strain evidence="1 3">NBRC 13043</strain>
    </source>
</reference>